<dbReference type="SMART" id="SM00165">
    <property type="entry name" value="UBA"/>
    <property type="match status" value="1"/>
</dbReference>
<dbReference type="VEuPathDB" id="ToxoDB:cyc_02011"/>
<evidence type="ECO:0000259" key="2">
    <source>
        <dbReference type="PROSITE" id="PS50030"/>
    </source>
</evidence>
<sequence>MSAVEDSLASLKADVASWLHRLQHGSDPQSQDPVFEGMVRDLLQYDATLQALERGVRVYMEGVEGLCQGLEQLSEAAVLGLTKRSDSCICRDVCRYRESIHRISRADAPHAALSRLKRDLAFNVLEPLRKHREHNKQLKQQFQLRRRRLAELIIAKRHLERIHQQHLDKEQPHHAEAERCSGNGADGEDCAEEQGLMDGIIRGNRVVGVPPKGSCVPQSSSLGVSASLSRALQDHQRSGCYDGATAAAAEAAASAYTSFKQVDDVLFEWLQVLECYRCDIFDSLLQTLKYLQYEFFAGAAHAVNSVLPKRMEFRPMVEMTPQQLLPLVELELEARANSPPVDPSSFSFGSGGSSPTHLPAVETAAADVDILSLAVLTGQGFGEKESRLALLRFGNDTQAALEWLLDGGASLLLEQAAPQERKQEQQQGSDNSNSSMVAGSGSGGAAATTAAVAAAAMAASGELDEVRLPTTLKWVQKLKEARRKEILAWKQRRAERDAEREVASGDAGGSAAGPSGSRRSSGGAQGRGGGRRPVARDGNISAKERHTVRGRMHSGHHIPDLQRSTTGSRAQCEAVESQEDAKCDAPAHSGDCNGKGSDESASGGIFPCAAALPESSITESSEPKGPPEVPDVDERATRVESSGGVDLLSLSPEGAPVAAENTAAVGAPGISLLDLEEDATSFGSDLKTLPLPGLLGSFDASKCAWSREKENERLVKEETLALRQRLQREAEADRDQGVGRENESETVEGWDAYPVRKDSAERETQGSRRSSPPEAEEKVRQTASAGPLLSEEQEKCDPSYTNLL</sequence>
<accession>A0A1D3CWA0</accession>
<feature type="domain" description="UBA" evidence="2">
    <location>
        <begin position="365"/>
        <end position="407"/>
    </location>
</feature>
<dbReference type="InterPro" id="IPR009060">
    <property type="entry name" value="UBA-like_sf"/>
</dbReference>
<feature type="compositionally biased region" description="Basic and acidic residues" evidence="1">
    <location>
        <begin position="754"/>
        <end position="766"/>
    </location>
</feature>
<feature type="compositionally biased region" description="Basic and acidic residues" evidence="1">
    <location>
        <begin position="727"/>
        <end position="743"/>
    </location>
</feature>
<dbReference type="InParanoid" id="A0A1D3CWA0"/>
<keyword evidence="4" id="KW-1185">Reference proteome</keyword>
<feature type="compositionally biased region" description="Basic and acidic residues" evidence="1">
    <location>
        <begin position="491"/>
        <end position="503"/>
    </location>
</feature>
<dbReference type="PROSITE" id="PS50030">
    <property type="entry name" value="UBA"/>
    <property type="match status" value="1"/>
</dbReference>
<feature type="compositionally biased region" description="Basic and acidic residues" evidence="1">
    <location>
        <begin position="166"/>
        <end position="179"/>
    </location>
</feature>
<feature type="compositionally biased region" description="Low complexity" evidence="1">
    <location>
        <begin position="434"/>
        <end position="443"/>
    </location>
</feature>
<feature type="compositionally biased region" description="Low complexity" evidence="1">
    <location>
        <begin position="512"/>
        <end position="522"/>
    </location>
</feature>
<dbReference type="InterPro" id="IPR027267">
    <property type="entry name" value="AH/BAR_dom_sf"/>
</dbReference>
<evidence type="ECO:0000313" key="3">
    <source>
        <dbReference type="EMBL" id="OEH75458.1"/>
    </source>
</evidence>
<feature type="region of interest" description="Disordered" evidence="1">
    <location>
        <begin position="727"/>
        <end position="804"/>
    </location>
</feature>
<dbReference type="VEuPathDB" id="ToxoDB:LOC34618921"/>
<dbReference type="EMBL" id="JROU02001717">
    <property type="protein sequence ID" value="OEH75458.1"/>
    <property type="molecule type" value="Genomic_DNA"/>
</dbReference>
<dbReference type="InterPro" id="IPR015940">
    <property type="entry name" value="UBA"/>
</dbReference>
<reference evidence="3 4" key="1">
    <citation type="journal article" date="2016" name="BMC Genomics">
        <title>Comparative genomics reveals Cyclospora cayetanensis possesses coccidia-like metabolism and invasion components but unique surface antigens.</title>
        <authorList>
            <person name="Liu S."/>
            <person name="Wang L."/>
            <person name="Zheng H."/>
            <person name="Xu Z."/>
            <person name="Roellig D.M."/>
            <person name="Li N."/>
            <person name="Frace M.A."/>
            <person name="Tang K."/>
            <person name="Arrowood M.J."/>
            <person name="Moss D.M."/>
            <person name="Zhang L."/>
            <person name="Feng Y."/>
            <person name="Xiao L."/>
        </authorList>
    </citation>
    <scope>NUCLEOTIDE SEQUENCE [LARGE SCALE GENOMIC DNA]</scope>
    <source>
        <strain evidence="3 4">CHN_HEN01</strain>
    </source>
</reference>
<evidence type="ECO:0000256" key="1">
    <source>
        <dbReference type="SAM" id="MobiDB-lite"/>
    </source>
</evidence>
<evidence type="ECO:0000313" key="4">
    <source>
        <dbReference type="Proteomes" id="UP000095192"/>
    </source>
</evidence>
<dbReference type="Proteomes" id="UP000095192">
    <property type="component" value="Unassembled WGS sequence"/>
</dbReference>
<dbReference type="Gene3D" id="1.20.1270.60">
    <property type="entry name" value="Arfaptin homology (AH) domain/BAR domain"/>
    <property type="match status" value="1"/>
</dbReference>
<protein>
    <submittedName>
        <fullName evidence="3">Uba ts-n domain-containing protein</fullName>
    </submittedName>
</protein>
<proteinExistence type="predicted"/>
<name>A0A1D3CWA0_9EIME</name>
<dbReference type="AlphaFoldDB" id="A0A1D3CWA0"/>
<comment type="caution">
    <text evidence="3">The sequence shown here is derived from an EMBL/GenBank/DDBJ whole genome shotgun (WGS) entry which is preliminary data.</text>
</comment>
<feature type="region of interest" description="Disordered" evidence="1">
    <location>
        <begin position="166"/>
        <end position="185"/>
    </location>
</feature>
<dbReference type="SUPFAM" id="SSF46934">
    <property type="entry name" value="UBA-like"/>
    <property type="match status" value="1"/>
</dbReference>
<dbReference type="Gene3D" id="1.10.8.10">
    <property type="entry name" value="DNA helicase RuvA subunit, C-terminal domain"/>
    <property type="match status" value="1"/>
</dbReference>
<organism evidence="3 4">
    <name type="scientific">Cyclospora cayetanensis</name>
    <dbReference type="NCBI Taxonomy" id="88456"/>
    <lineage>
        <taxon>Eukaryota</taxon>
        <taxon>Sar</taxon>
        <taxon>Alveolata</taxon>
        <taxon>Apicomplexa</taxon>
        <taxon>Conoidasida</taxon>
        <taxon>Coccidia</taxon>
        <taxon>Eucoccidiorida</taxon>
        <taxon>Eimeriorina</taxon>
        <taxon>Eimeriidae</taxon>
        <taxon>Cyclospora</taxon>
    </lineage>
</organism>
<feature type="region of interest" description="Disordered" evidence="1">
    <location>
        <begin position="491"/>
        <end position="651"/>
    </location>
</feature>
<gene>
    <name evidence="3" type="ORF">cyc_02011</name>
</gene>
<dbReference type="SUPFAM" id="SSF103657">
    <property type="entry name" value="BAR/IMD domain-like"/>
    <property type="match status" value="1"/>
</dbReference>
<feature type="region of interest" description="Disordered" evidence="1">
    <location>
        <begin position="417"/>
        <end position="443"/>
    </location>
</feature>